<organism evidence="1 2">
    <name type="scientific">Gramella jeungdoensis</name>
    <dbReference type="NCBI Taxonomy" id="708091"/>
    <lineage>
        <taxon>Bacteria</taxon>
        <taxon>Pseudomonadati</taxon>
        <taxon>Bacteroidota</taxon>
        <taxon>Flavobacteriia</taxon>
        <taxon>Flavobacteriales</taxon>
        <taxon>Flavobacteriaceae</taxon>
        <taxon>Christiangramia</taxon>
    </lineage>
</organism>
<dbReference type="RefSeq" id="WP_252110973.1">
    <property type="nucleotide sequence ID" value="NZ_JAMSCK010000002.1"/>
</dbReference>
<comment type="caution">
    <text evidence="1">The sequence shown here is derived from an EMBL/GenBank/DDBJ whole genome shotgun (WGS) entry which is preliminary data.</text>
</comment>
<dbReference type="Proteomes" id="UP001155077">
    <property type="component" value="Unassembled WGS sequence"/>
</dbReference>
<protein>
    <submittedName>
        <fullName evidence="1">Nuclear transport factor 2 family protein</fullName>
    </submittedName>
</protein>
<dbReference type="PROSITE" id="PS51257">
    <property type="entry name" value="PROKAR_LIPOPROTEIN"/>
    <property type="match status" value="1"/>
</dbReference>
<accession>A0ABT0YYM1</accession>
<dbReference type="Gene3D" id="3.10.450.50">
    <property type="match status" value="1"/>
</dbReference>
<name>A0ABT0YYM1_9FLAO</name>
<evidence type="ECO:0000313" key="1">
    <source>
        <dbReference type="EMBL" id="MCM8568571.1"/>
    </source>
</evidence>
<reference evidence="1" key="1">
    <citation type="submission" date="2022-06" db="EMBL/GenBank/DDBJ databases">
        <title>Gramella sediminis sp. nov., isolated from deep-sea sediment of the Indian Ocean.</title>
        <authorList>
            <person name="Yang L."/>
        </authorList>
    </citation>
    <scope>NUCLEOTIDE SEQUENCE</scope>
    <source>
        <strain evidence="1">HMD3159</strain>
    </source>
</reference>
<keyword evidence="2" id="KW-1185">Reference proteome</keyword>
<dbReference type="InterPro" id="IPR032710">
    <property type="entry name" value="NTF2-like_dom_sf"/>
</dbReference>
<evidence type="ECO:0000313" key="2">
    <source>
        <dbReference type="Proteomes" id="UP001155077"/>
    </source>
</evidence>
<sequence>MKNATLVFLSLFFIIGCSENKKEQKSETEIKKEVLAAFNSMYDTYAKGTDEYFQYYEEDFIRVVPSGKITSGIEKPKKEWNEYLKGHSLYIESYSEPELVISEDQVITIGDFVEYFIDKETNDSTYNRGVYIAAWEEQEDGSWKISMDTWHAGLDQE</sequence>
<gene>
    <name evidence="1" type="ORF">NE848_04225</name>
</gene>
<proteinExistence type="predicted"/>
<dbReference type="SUPFAM" id="SSF54427">
    <property type="entry name" value="NTF2-like"/>
    <property type="match status" value="1"/>
</dbReference>
<dbReference type="EMBL" id="JAMSCK010000002">
    <property type="protein sequence ID" value="MCM8568571.1"/>
    <property type="molecule type" value="Genomic_DNA"/>
</dbReference>